<evidence type="ECO:0000256" key="4">
    <source>
        <dbReference type="ARBA" id="ARBA00023136"/>
    </source>
</evidence>
<accession>A0A1G7VZM6</accession>
<keyword evidence="5" id="KW-0998">Cell outer membrane</keyword>
<dbReference type="OrthoDB" id="5694214at2"/>
<evidence type="ECO:0000313" key="8">
    <source>
        <dbReference type="EMBL" id="SDG64350.1"/>
    </source>
</evidence>
<dbReference type="PROSITE" id="PS51257">
    <property type="entry name" value="PROKAR_LIPOPROTEIN"/>
    <property type="match status" value="1"/>
</dbReference>
<evidence type="ECO:0000256" key="5">
    <source>
        <dbReference type="ARBA" id="ARBA00023237"/>
    </source>
</evidence>
<proteinExistence type="inferred from homology"/>
<dbReference type="GO" id="GO:0009279">
    <property type="term" value="C:cell outer membrane"/>
    <property type="evidence" value="ECO:0007669"/>
    <property type="project" value="UniProtKB-SubCell"/>
</dbReference>
<dbReference type="RefSeq" id="WP_092465707.1">
    <property type="nucleotide sequence ID" value="NZ_FNCZ01000001.1"/>
</dbReference>
<evidence type="ECO:0000256" key="1">
    <source>
        <dbReference type="ARBA" id="ARBA00004442"/>
    </source>
</evidence>
<dbReference type="InterPro" id="IPR033985">
    <property type="entry name" value="SusD-like_N"/>
</dbReference>
<keyword evidence="9" id="KW-1185">Reference proteome</keyword>
<dbReference type="Gene3D" id="1.25.40.390">
    <property type="match status" value="1"/>
</dbReference>
<organism evidence="8 9">
    <name type="scientific">Winogradskyella thalassocola</name>
    <dbReference type="NCBI Taxonomy" id="262004"/>
    <lineage>
        <taxon>Bacteria</taxon>
        <taxon>Pseudomonadati</taxon>
        <taxon>Bacteroidota</taxon>
        <taxon>Flavobacteriia</taxon>
        <taxon>Flavobacteriales</taxon>
        <taxon>Flavobacteriaceae</taxon>
        <taxon>Winogradskyella</taxon>
    </lineage>
</organism>
<evidence type="ECO:0000313" key="9">
    <source>
        <dbReference type="Proteomes" id="UP000199492"/>
    </source>
</evidence>
<evidence type="ECO:0000256" key="3">
    <source>
        <dbReference type="ARBA" id="ARBA00022729"/>
    </source>
</evidence>
<dbReference type="EMBL" id="FNCZ01000001">
    <property type="protein sequence ID" value="SDG64350.1"/>
    <property type="molecule type" value="Genomic_DNA"/>
</dbReference>
<evidence type="ECO:0000259" key="6">
    <source>
        <dbReference type="Pfam" id="PF07980"/>
    </source>
</evidence>
<name>A0A1G7VZM6_9FLAO</name>
<dbReference type="Pfam" id="PF14322">
    <property type="entry name" value="SusD-like_3"/>
    <property type="match status" value="1"/>
</dbReference>
<dbReference type="Pfam" id="PF07980">
    <property type="entry name" value="SusD_RagB"/>
    <property type="match status" value="1"/>
</dbReference>
<dbReference type="SUPFAM" id="SSF48452">
    <property type="entry name" value="TPR-like"/>
    <property type="match status" value="1"/>
</dbReference>
<dbReference type="STRING" id="262004.SAMN04489796_101181"/>
<sequence>MKHIKYLIFAVTGFVFISCDTEEFLNPLPDTAIVVENFYKTDADVLAGIIGIYDAIQGVNENTDSSYERSNRGVQVEYLLTEHRTDNTRGKTSEGSKADFHRYLIDATNAQSEDYYQSMYQIIFRANDIVTYVDAANEENRAKYIAEAKFLRAYAYFNLVRLYGDVPLVTSVVGPTDRDALFTRIASEQIYEQIVSDLEEAKDVLDNTYKSRASKAAAQGLLAKVYLTQGTNYGVAAQLCSDIMSSGFSLQDDFSDVFYNELNDEIIFAIQYEFGNSDESQAFSAEFTSFNRQGREDGLNLVEDNLIADFAMYGGDRTAVSYVSLGVGTNITNEVTKFLPFGTDMAAIPEPTYGGSPQQAGNDWIILRYADVLLMHAEAILAGGTQTNSSAAIDSYMEVRERAGFDAVTDRPSVLTKDALLVERRVELAFENQRFFDLVRFGVANEVIGDYAGSQGFTDYDVRQLLLPIPSREINLSGTPPLLGQNPGY</sequence>
<evidence type="ECO:0000259" key="7">
    <source>
        <dbReference type="Pfam" id="PF14322"/>
    </source>
</evidence>
<comment type="subcellular location">
    <subcellularLocation>
        <location evidence="1">Cell outer membrane</location>
    </subcellularLocation>
</comment>
<dbReference type="AlphaFoldDB" id="A0A1G7VZM6"/>
<gene>
    <name evidence="8" type="ORF">SAMN04489796_101181</name>
</gene>
<dbReference type="CDD" id="cd08977">
    <property type="entry name" value="SusD"/>
    <property type="match status" value="1"/>
</dbReference>
<protein>
    <submittedName>
        <fullName evidence="8">SusD family protein</fullName>
    </submittedName>
</protein>
<comment type="similarity">
    <text evidence="2">Belongs to the SusD family.</text>
</comment>
<dbReference type="Proteomes" id="UP000199492">
    <property type="component" value="Unassembled WGS sequence"/>
</dbReference>
<evidence type="ECO:0000256" key="2">
    <source>
        <dbReference type="ARBA" id="ARBA00006275"/>
    </source>
</evidence>
<dbReference type="InterPro" id="IPR011990">
    <property type="entry name" value="TPR-like_helical_dom_sf"/>
</dbReference>
<keyword evidence="3" id="KW-0732">Signal</keyword>
<keyword evidence="4" id="KW-0472">Membrane</keyword>
<feature type="domain" description="RagB/SusD" evidence="6">
    <location>
        <begin position="355"/>
        <end position="489"/>
    </location>
</feature>
<feature type="domain" description="SusD-like N-terminal" evidence="7">
    <location>
        <begin position="74"/>
        <end position="227"/>
    </location>
</feature>
<reference evidence="9" key="1">
    <citation type="submission" date="2016-10" db="EMBL/GenBank/DDBJ databases">
        <authorList>
            <person name="Varghese N."/>
            <person name="Submissions S."/>
        </authorList>
    </citation>
    <scope>NUCLEOTIDE SEQUENCE [LARGE SCALE GENOMIC DNA]</scope>
    <source>
        <strain evidence="9">DSM 15363</strain>
    </source>
</reference>
<dbReference type="InterPro" id="IPR012944">
    <property type="entry name" value="SusD_RagB_dom"/>
</dbReference>